<evidence type="ECO:0000256" key="5">
    <source>
        <dbReference type="ARBA" id="ARBA00022840"/>
    </source>
</evidence>
<evidence type="ECO:0000256" key="3">
    <source>
        <dbReference type="ARBA" id="ARBA00022519"/>
    </source>
</evidence>
<evidence type="ECO:0000256" key="1">
    <source>
        <dbReference type="ARBA" id="ARBA00004417"/>
    </source>
</evidence>
<dbReference type="PROSITE" id="PS50893">
    <property type="entry name" value="ABC_TRANSPORTER_2"/>
    <property type="match status" value="1"/>
</dbReference>
<evidence type="ECO:0000313" key="8">
    <source>
        <dbReference type="Proteomes" id="UP000061489"/>
    </source>
</evidence>
<organism evidence="7 8">
    <name type="scientific">Marinobacter similis</name>
    <dbReference type="NCBI Taxonomy" id="1420916"/>
    <lineage>
        <taxon>Bacteria</taxon>
        <taxon>Pseudomonadati</taxon>
        <taxon>Pseudomonadota</taxon>
        <taxon>Gammaproteobacteria</taxon>
        <taxon>Pseudomonadales</taxon>
        <taxon>Marinobacteraceae</taxon>
        <taxon>Marinobacter</taxon>
    </lineage>
</organism>
<dbReference type="PANTHER" id="PTHR43166:SF15">
    <property type="entry name" value="HISTIDINE TRANSPORT ATP-BINDING PROTEIN HISP"/>
    <property type="match status" value="1"/>
</dbReference>
<dbReference type="SUPFAM" id="SSF52540">
    <property type="entry name" value="P-loop containing nucleoside triphosphate hydrolases"/>
    <property type="match status" value="1"/>
</dbReference>
<protein>
    <submittedName>
        <fullName evidence="7">Arginine ABC transporter ATP-binding protein</fullName>
    </submittedName>
</protein>
<evidence type="ECO:0000259" key="6">
    <source>
        <dbReference type="PROSITE" id="PS50893"/>
    </source>
</evidence>
<keyword evidence="3" id="KW-0472">Membrane</keyword>
<evidence type="ECO:0000256" key="4">
    <source>
        <dbReference type="ARBA" id="ARBA00022741"/>
    </source>
</evidence>
<evidence type="ECO:0000313" key="7">
    <source>
        <dbReference type="EMBL" id="AHI28488.1"/>
    </source>
</evidence>
<dbReference type="EMBL" id="CP007151">
    <property type="protein sequence ID" value="AHI28488.1"/>
    <property type="molecule type" value="Genomic_DNA"/>
</dbReference>
<dbReference type="SMART" id="SM00382">
    <property type="entry name" value="AAA"/>
    <property type="match status" value="1"/>
</dbReference>
<evidence type="ECO:0000256" key="2">
    <source>
        <dbReference type="ARBA" id="ARBA00022448"/>
    </source>
</evidence>
<name>W5YPU3_9GAMM</name>
<dbReference type="Proteomes" id="UP000061489">
    <property type="component" value="Chromosome"/>
</dbReference>
<keyword evidence="3" id="KW-1003">Cell membrane</keyword>
<keyword evidence="3" id="KW-0997">Cell inner membrane</keyword>
<sequence length="420" mass="46031">MIELKGLRKQFGDAVVLDGIDLTIEKGEIVVIIGPSGTGKSTLLRCVNFLEQPTAGEITVGDLTVDVNRASKKDILSLRQQTAFVFQNYALFANKTALQNIAERLLVVDRWPKAKAYDRAREILRRIGLEDKADAYPASMSGGQQQRVGIGRAMAAGAEVILFDEPTSSLDPEWVEEVLALMKQLAAERQTMMLVTHEMSFARDVADRVIFIDDGRIVEQGPPSEIFYHPKDPRTQDFLQKILATHQPEPGPEPGLKQSQQAQRLPVLAERPQIQLKGPGRRCLLSQHPHRIGNGGGLNEKVIRFVAHGLAGARQIHHTIDDHVSDVDALRAELSCHRLCEAALGRLGRGKRRGIGAPPQGRRRTGDHDARGVMLAQLGQSRLKGGDQATDIDTPVGFKVVYAGVLSTLEHATAGVVQQH</sequence>
<dbReference type="KEGG" id="msx:AU14_07355"/>
<dbReference type="AlphaFoldDB" id="W5YPU3"/>
<dbReference type="PANTHER" id="PTHR43166">
    <property type="entry name" value="AMINO ACID IMPORT ATP-BINDING PROTEIN"/>
    <property type="match status" value="1"/>
</dbReference>
<comment type="subcellular location">
    <subcellularLocation>
        <location evidence="1">Cell inner membrane</location>
        <topology evidence="1">Peripheral membrane protein</topology>
    </subcellularLocation>
</comment>
<keyword evidence="4" id="KW-0547">Nucleotide-binding</keyword>
<dbReference type="Pfam" id="PF00005">
    <property type="entry name" value="ABC_tran"/>
    <property type="match status" value="1"/>
</dbReference>
<dbReference type="GO" id="GO:0005886">
    <property type="term" value="C:plasma membrane"/>
    <property type="evidence" value="ECO:0007669"/>
    <property type="project" value="UniProtKB-SubCell"/>
</dbReference>
<dbReference type="Gene3D" id="3.40.50.300">
    <property type="entry name" value="P-loop containing nucleotide triphosphate hydrolases"/>
    <property type="match status" value="1"/>
</dbReference>
<proteinExistence type="predicted"/>
<dbReference type="InterPro" id="IPR003439">
    <property type="entry name" value="ABC_transporter-like_ATP-bd"/>
</dbReference>
<dbReference type="InterPro" id="IPR050086">
    <property type="entry name" value="MetN_ABC_transporter-like"/>
</dbReference>
<dbReference type="GO" id="GO:0005524">
    <property type="term" value="F:ATP binding"/>
    <property type="evidence" value="ECO:0007669"/>
    <property type="project" value="UniProtKB-KW"/>
</dbReference>
<dbReference type="InterPro" id="IPR003593">
    <property type="entry name" value="AAA+_ATPase"/>
</dbReference>
<reference evidence="7 8" key="1">
    <citation type="journal article" date="2014" name="Genome Announc.">
        <title>Draft Genome Sequences of Marinobacter similis A3d10T and Marinobacter salarius R9SW1T.</title>
        <authorList>
            <person name="Ivanova E.P."/>
            <person name="Ng H.J."/>
            <person name="Webb H.K."/>
            <person name="Feng G."/>
            <person name="Oshima K."/>
            <person name="Hattori M."/>
            <person name="Ohkuma M."/>
            <person name="Sergeev A.F."/>
            <person name="Mikhailov V.V."/>
            <person name="Crawford R.J."/>
            <person name="Sawabe T."/>
        </authorList>
    </citation>
    <scope>NUCLEOTIDE SEQUENCE [LARGE SCALE GENOMIC DNA]</scope>
    <source>
        <strain evidence="7 8">A3d10</strain>
    </source>
</reference>
<dbReference type="InterPro" id="IPR017871">
    <property type="entry name" value="ABC_transporter-like_CS"/>
</dbReference>
<keyword evidence="8" id="KW-1185">Reference proteome</keyword>
<dbReference type="HOGENOM" id="CLU_653472_0_0_6"/>
<keyword evidence="2" id="KW-0813">Transport</keyword>
<dbReference type="InterPro" id="IPR027417">
    <property type="entry name" value="P-loop_NTPase"/>
</dbReference>
<gene>
    <name evidence="7" type="ORF">AU14_07355</name>
</gene>
<dbReference type="PROSITE" id="PS00211">
    <property type="entry name" value="ABC_TRANSPORTER_1"/>
    <property type="match status" value="1"/>
</dbReference>
<accession>W5YPU3</accession>
<keyword evidence="5 7" id="KW-0067">ATP-binding</keyword>
<dbReference type="GO" id="GO:0016887">
    <property type="term" value="F:ATP hydrolysis activity"/>
    <property type="evidence" value="ECO:0007669"/>
    <property type="project" value="InterPro"/>
</dbReference>
<dbReference type="CDD" id="cd03262">
    <property type="entry name" value="ABC_HisP_GlnQ"/>
    <property type="match status" value="1"/>
</dbReference>
<feature type="domain" description="ABC transporter" evidence="6">
    <location>
        <begin position="2"/>
        <end position="239"/>
    </location>
</feature>
<dbReference type="STRING" id="1420916.AU14_07355"/>